<keyword evidence="2" id="KW-0472">Membrane</keyword>
<dbReference type="EMBL" id="ABCS01000020">
    <property type="protein sequence ID" value="EDM79363.1"/>
    <property type="molecule type" value="Genomic_DNA"/>
</dbReference>
<feature type="transmembrane region" description="Helical" evidence="2">
    <location>
        <begin position="209"/>
        <end position="226"/>
    </location>
</feature>
<reference evidence="3 4" key="1">
    <citation type="submission" date="2007-06" db="EMBL/GenBank/DDBJ databases">
        <authorList>
            <person name="Shimkets L."/>
            <person name="Ferriera S."/>
            <person name="Johnson J."/>
            <person name="Kravitz S."/>
            <person name="Beeson K."/>
            <person name="Sutton G."/>
            <person name="Rogers Y.-H."/>
            <person name="Friedman R."/>
            <person name="Frazier M."/>
            <person name="Venter J.C."/>
        </authorList>
    </citation>
    <scope>NUCLEOTIDE SEQUENCE [LARGE SCALE GENOMIC DNA]</scope>
    <source>
        <strain evidence="3 4">SIR-1</strain>
    </source>
</reference>
<feature type="region of interest" description="Disordered" evidence="1">
    <location>
        <begin position="251"/>
        <end position="288"/>
    </location>
</feature>
<dbReference type="STRING" id="391625.PPSIR1_02381"/>
<evidence type="ECO:0000313" key="4">
    <source>
        <dbReference type="Proteomes" id="UP000005801"/>
    </source>
</evidence>
<evidence type="ECO:0008006" key="5">
    <source>
        <dbReference type="Google" id="ProtNLM"/>
    </source>
</evidence>
<organism evidence="3 4">
    <name type="scientific">Plesiocystis pacifica SIR-1</name>
    <dbReference type="NCBI Taxonomy" id="391625"/>
    <lineage>
        <taxon>Bacteria</taxon>
        <taxon>Pseudomonadati</taxon>
        <taxon>Myxococcota</taxon>
        <taxon>Polyangia</taxon>
        <taxon>Nannocystales</taxon>
        <taxon>Nannocystaceae</taxon>
        <taxon>Plesiocystis</taxon>
    </lineage>
</organism>
<evidence type="ECO:0000256" key="1">
    <source>
        <dbReference type="SAM" id="MobiDB-lite"/>
    </source>
</evidence>
<gene>
    <name evidence="3" type="ORF">PPSIR1_02381</name>
</gene>
<accession>A6G440</accession>
<evidence type="ECO:0000256" key="2">
    <source>
        <dbReference type="SAM" id="Phobius"/>
    </source>
</evidence>
<dbReference type="Proteomes" id="UP000005801">
    <property type="component" value="Unassembled WGS sequence"/>
</dbReference>
<sequence>MQRAGLGALRTAILAYRRWASGRGPLRRVGCTFAHGESCSAYGLRMAETSPSLGLALARIRGRLHRCRGASVYRVHRGARRDALAWGCDHDEPHTLEDELCAARERPSTRAAVLAVSLEVARYRGRWALAAELAEVLARAETTLDATLDDAAPPAPLLVRRVSAASLDDRPRATLAWLAPALALELGVLALALPVLALAWWWLAWPGPLGLPLALSFGFMILARLLTRARARLELRDRLRRQIDALRFETAGSPAPHRRRRPSEAAPRPGSGQVSGVTKSPVISAGHG</sequence>
<keyword evidence="2" id="KW-0812">Transmembrane</keyword>
<feature type="transmembrane region" description="Helical" evidence="2">
    <location>
        <begin position="175"/>
        <end position="203"/>
    </location>
</feature>
<keyword evidence="4" id="KW-1185">Reference proteome</keyword>
<dbReference type="AlphaFoldDB" id="A6G440"/>
<protein>
    <recommendedName>
        <fullName evidence="5">Membrane protein insertion efficiency factor YidD</fullName>
    </recommendedName>
</protein>
<comment type="caution">
    <text evidence="3">The sequence shown here is derived from an EMBL/GenBank/DDBJ whole genome shotgun (WGS) entry which is preliminary data.</text>
</comment>
<dbReference type="RefSeq" id="WP_006971489.1">
    <property type="nucleotide sequence ID" value="NZ_ABCS01000020.1"/>
</dbReference>
<name>A6G440_9BACT</name>
<evidence type="ECO:0000313" key="3">
    <source>
        <dbReference type="EMBL" id="EDM79363.1"/>
    </source>
</evidence>
<keyword evidence="2" id="KW-1133">Transmembrane helix</keyword>
<proteinExistence type="predicted"/>